<dbReference type="Gene3D" id="2.60.120.10">
    <property type="entry name" value="Jelly Rolls"/>
    <property type="match status" value="1"/>
</dbReference>
<evidence type="ECO:0000256" key="1">
    <source>
        <dbReference type="ARBA" id="ARBA00023125"/>
    </source>
</evidence>
<feature type="domain" description="AraC-type arabinose-binding/dimerisation" evidence="2">
    <location>
        <begin position="90"/>
        <end position="140"/>
    </location>
</feature>
<protein>
    <recommendedName>
        <fullName evidence="2">AraC-type arabinose-binding/dimerisation domain-containing protein</fullName>
    </recommendedName>
</protein>
<dbReference type="InterPro" id="IPR003313">
    <property type="entry name" value="AraC-bd"/>
</dbReference>
<dbReference type="Pfam" id="PF02311">
    <property type="entry name" value="AraC_binding"/>
    <property type="match status" value="1"/>
</dbReference>
<dbReference type="RefSeq" id="WP_127979867.1">
    <property type="nucleotide sequence ID" value="NZ_JBPFMR010000144.1"/>
</dbReference>
<comment type="caution">
    <text evidence="3">The sequence shown here is derived from an EMBL/GenBank/DDBJ whole genome shotgun (WGS) entry which is preliminary data.</text>
</comment>
<organism evidence="3 4">
    <name type="scientific">Enterococcus avium</name>
    <name type="common">Streptococcus avium</name>
    <dbReference type="NCBI Taxonomy" id="33945"/>
    <lineage>
        <taxon>Bacteria</taxon>
        <taxon>Bacillati</taxon>
        <taxon>Bacillota</taxon>
        <taxon>Bacilli</taxon>
        <taxon>Lactobacillales</taxon>
        <taxon>Enterococcaceae</taxon>
        <taxon>Enterococcus</taxon>
    </lineage>
</organism>
<dbReference type="InterPro" id="IPR014710">
    <property type="entry name" value="RmlC-like_jellyroll"/>
</dbReference>
<dbReference type="GO" id="GO:0006355">
    <property type="term" value="P:regulation of DNA-templated transcription"/>
    <property type="evidence" value="ECO:0007669"/>
    <property type="project" value="InterPro"/>
</dbReference>
<accession>A0A437UHW7</accession>
<name>A0A437UHW7_ENTAV</name>
<dbReference type="GO" id="GO:0003677">
    <property type="term" value="F:DNA binding"/>
    <property type="evidence" value="ECO:0007669"/>
    <property type="project" value="UniProtKB-KW"/>
</dbReference>
<gene>
    <name evidence="3" type="ORF">EK398_22630</name>
</gene>
<dbReference type="InterPro" id="IPR011051">
    <property type="entry name" value="RmlC_Cupin_sf"/>
</dbReference>
<evidence type="ECO:0000313" key="4">
    <source>
        <dbReference type="Proteomes" id="UP000288388"/>
    </source>
</evidence>
<dbReference type="AlphaFoldDB" id="A0A437UHW7"/>
<sequence length="260" mass="31020">MNFDQKKLSLLMPLTESELLLKRNFMKSDFQDNKEFFSLNDYLNFVNESFLAIFSPYKKRITNVYLKEDDYIPENFDLSIHKHLRYFPAIKHSAEFFQLYFCYNGHYYVNVEEETFILRKGDILLLSSEIDHSISVQNDETIILIVTLRYSSFLENFSKIFDYNDIVASFFISALFSKRSRIPYLLFHSKEAEIFETVFFSYNEFNKRSPYIERLLHSLFPTLIVLLLRSENITVNELNLITTHLDRKFVPILLFSDLSN</sequence>
<reference evidence="3 4" key="1">
    <citation type="submission" date="2018-12" db="EMBL/GenBank/DDBJ databases">
        <title>A novel vanA-carrying plasmid in a clinical isolate of Enterococcus avium.</title>
        <authorList>
            <person name="Bernasconi O.J."/>
            <person name="Luzzaro F."/>
            <person name="Endimiani A."/>
        </authorList>
    </citation>
    <scope>NUCLEOTIDE SEQUENCE [LARGE SCALE GENOMIC DNA]</scope>
    <source>
        <strain evidence="3 4">LC0559/18</strain>
    </source>
</reference>
<proteinExistence type="predicted"/>
<dbReference type="SUPFAM" id="SSF51182">
    <property type="entry name" value="RmlC-like cupins"/>
    <property type="match status" value="1"/>
</dbReference>
<evidence type="ECO:0000259" key="2">
    <source>
        <dbReference type="Pfam" id="PF02311"/>
    </source>
</evidence>
<evidence type="ECO:0000313" key="3">
    <source>
        <dbReference type="EMBL" id="RVU93223.1"/>
    </source>
</evidence>
<keyword evidence="1" id="KW-0238">DNA-binding</keyword>
<dbReference type="EMBL" id="RYZS01000002">
    <property type="protein sequence ID" value="RVU93223.1"/>
    <property type="molecule type" value="Genomic_DNA"/>
</dbReference>
<dbReference type="Proteomes" id="UP000288388">
    <property type="component" value="Unassembled WGS sequence"/>
</dbReference>